<evidence type="ECO:0000313" key="5">
    <source>
        <dbReference type="EMBL" id="OWR45079.1"/>
    </source>
</evidence>
<dbReference type="AlphaFoldDB" id="A0A212EUC4"/>
<gene>
    <name evidence="5" type="ORF">KGM_211710</name>
</gene>
<dbReference type="SUPFAM" id="SSF46689">
    <property type="entry name" value="Homeodomain-like"/>
    <property type="match status" value="1"/>
</dbReference>
<dbReference type="Gene3D" id="1.10.10.60">
    <property type="entry name" value="Homeodomain-like"/>
    <property type="match status" value="2"/>
</dbReference>
<dbReference type="EMBL" id="AGBW02012422">
    <property type="protein sequence ID" value="OWR45079.1"/>
    <property type="molecule type" value="Genomic_DNA"/>
</dbReference>
<keyword evidence="6" id="KW-1185">Reference proteome</keyword>
<dbReference type="Pfam" id="PF03221">
    <property type="entry name" value="HTH_Tnp_Tc5"/>
    <property type="match status" value="1"/>
</dbReference>
<dbReference type="PANTHER" id="PTHR47272">
    <property type="entry name" value="DDE_TNP_1_7 DOMAIN-CONTAINING PROTEIN"/>
    <property type="match status" value="1"/>
</dbReference>
<evidence type="ECO:0000259" key="4">
    <source>
        <dbReference type="SMART" id="SM00674"/>
    </source>
</evidence>
<evidence type="ECO:0000256" key="2">
    <source>
        <dbReference type="ARBA" id="ARBA00023125"/>
    </source>
</evidence>
<dbReference type="Pfam" id="PF13843">
    <property type="entry name" value="DDE_Tnp_1_7"/>
    <property type="match status" value="1"/>
</dbReference>
<proteinExistence type="predicted"/>
<dbReference type="InterPro" id="IPR029526">
    <property type="entry name" value="PGBD"/>
</dbReference>
<dbReference type="GO" id="GO:0003677">
    <property type="term" value="F:DNA binding"/>
    <property type="evidence" value="ECO:0007669"/>
    <property type="project" value="UniProtKB-KW"/>
</dbReference>
<organism evidence="5 6">
    <name type="scientific">Danaus plexippus plexippus</name>
    <dbReference type="NCBI Taxonomy" id="278856"/>
    <lineage>
        <taxon>Eukaryota</taxon>
        <taxon>Metazoa</taxon>
        <taxon>Ecdysozoa</taxon>
        <taxon>Arthropoda</taxon>
        <taxon>Hexapoda</taxon>
        <taxon>Insecta</taxon>
        <taxon>Pterygota</taxon>
        <taxon>Neoptera</taxon>
        <taxon>Endopterygota</taxon>
        <taxon>Lepidoptera</taxon>
        <taxon>Glossata</taxon>
        <taxon>Ditrysia</taxon>
        <taxon>Papilionoidea</taxon>
        <taxon>Nymphalidae</taxon>
        <taxon>Danainae</taxon>
        <taxon>Danaini</taxon>
        <taxon>Danaina</taxon>
        <taxon>Danaus</taxon>
        <taxon>Danaus</taxon>
    </lineage>
</organism>
<evidence type="ECO:0000256" key="1">
    <source>
        <dbReference type="ARBA" id="ARBA00004123"/>
    </source>
</evidence>
<comment type="caution">
    <text evidence="5">The sequence shown here is derived from an EMBL/GenBank/DDBJ whole genome shotgun (WGS) entry which is preliminary data.</text>
</comment>
<evidence type="ECO:0000313" key="6">
    <source>
        <dbReference type="Proteomes" id="UP000007151"/>
    </source>
</evidence>
<reference evidence="5 6" key="1">
    <citation type="journal article" date="2011" name="Cell">
        <title>The monarch butterfly genome yields insights into long-distance migration.</title>
        <authorList>
            <person name="Zhan S."/>
            <person name="Merlin C."/>
            <person name="Boore J.L."/>
            <person name="Reppert S.M."/>
        </authorList>
    </citation>
    <scope>NUCLEOTIDE SEQUENCE [LARGE SCALE GENOMIC DNA]</scope>
    <source>
        <strain evidence="5">F-2</strain>
    </source>
</reference>
<dbReference type="KEGG" id="dpl:KGM_211710"/>
<dbReference type="GO" id="GO:0005634">
    <property type="term" value="C:nucleus"/>
    <property type="evidence" value="ECO:0007669"/>
    <property type="project" value="UniProtKB-SubCell"/>
</dbReference>
<accession>A0A212EUC4</accession>
<dbReference type="InParanoid" id="A0A212EUC4"/>
<dbReference type="InterPro" id="IPR006600">
    <property type="entry name" value="HTH_CenpB_DNA-bd_dom"/>
</dbReference>
<sequence>MKIKDVAAQYGFPASALSTIIKNEAEILQRYESSGNLSSKRPRLAEFPDVEECLLTWFKQCRDKNISVSGPILREKAEEFSKSLGTQFFSCQQREARKLTLLVLLEEYITSVLQNDDSEDGLDFDDSLADPDFSPELETFNSTSTLNIDMDSIVEILENNHESSLPPTLSTATTSNGPQPSSAQSNQVKQTTAKPAKLNLCRRKKSLQLNTEQLRFKEEPDLGAASNVVMRLARMIPKHQNYQLYFDNYFTSLRLLEYLAKESIHSLGTIKRNRIPECKLLPEKEILKKPRGYSEEYVADVNGTDISNIA</sequence>
<dbReference type="Proteomes" id="UP000007151">
    <property type="component" value="Unassembled WGS sequence"/>
</dbReference>
<comment type="subcellular location">
    <subcellularLocation>
        <location evidence="1">Nucleus</location>
    </subcellularLocation>
</comment>
<protein>
    <recommendedName>
        <fullName evidence="4">HTH CENPB-type domain-containing protein</fullName>
    </recommendedName>
</protein>
<dbReference type="InterPro" id="IPR009057">
    <property type="entry name" value="Homeodomain-like_sf"/>
</dbReference>
<feature type="region of interest" description="Disordered" evidence="3">
    <location>
        <begin position="163"/>
        <end position="195"/>
    </location>
</feature>
<dbReference type="PANTHER" id="PTHR47272:SF1">
    <property type="entry name" value="PIGGYBAC TRANSPOSABLE ELEMENT-DERIVED PROTEIN 3-LIKE"/>
    <property type="match status" value="1"/>
</dbReference>
<evidence type="ECO:0000256" key="3">
    <source>
        <dbReference type="SAM" id="MobiDB-lite"/>
    </source>
</evidence>
<feature type="domain" description="HTH CENPB-type" evidence="4">
    <location>
        <begin position="44"/>
        <end position="103"/>
    </location>
</feature>
<name>A0A212EUC4_DANPL</name>
<feature type="compositionally biased region" description="Polar residues" evidence="3">
    <location>
        <begin position="176"/>
        <end position="193"/>
    </location>
</feature>
<keyword evidence="2" id="KW-0238">DNA-binding</keyword>
<feature type="compositionally biased region" description="Low complexity" evidence="3">
    <location>
        <begin position="163"/>
        <end position="175"/>
    </location>
</feature>
<dbReference type="SMART" id="SM00674">
    <property type="entry name" value="CENPB"/>
    <property type="match status" value="1"/>
</dbReference>